<dbReference type="EMBL" id="GBHO01041158">
    <property type="protein sequence ID" value="JAG02446.1"/>
    <property type="molecule type" value="Transcribed_RNA"/>
</dbReference>
<reference evidence="2" key="2">
    <citation type="submission" date="2014-07" db="EMBL/GenBank/DDBJ databases">
        <authorList>
            <person name="Hull J."/>
        </authorList>
    </citation>
    <scope>NUCLEOTIDE SEQUENCE</scope>
</reference>
<reference evidence="2" key="1">
    <citation type="journal article" date="2014" name="PLoS ONE">
        <title>Transcriptome-Based Identification of ABC Transporters in the Western Tarnished Plant Bug Lygus hesperus.</title>
        <authorList>
            <person name="Hull J.J."/>
            <person name="Chaney K."/>
            <person name="Geib S.M."/>
            <person name="Fabrick J.A."/>
            <person name="Brent C.S."/>
            <person name="Walsh D."/>
            <person name="Lavine L.C."/>
        </authorList>
    </citation>
    <scope>NUCLEOTIDE SEQUENCE</scope>
</reference>
<dbReference type="EMBL" id="GBHO01019377">
    <property type="protein sequence ID" value="JAG24227.1"/>
    <property type="molecule type" value="Transcribed_RNA"/>
</dbReference>
<sequence length="132" mass="14976">GRLREGASGIVYTPPIMVRFTSYWKLLEVLAETGKLRGSMIGIERDYPPSDRSVRKQLFGYRKCIRTEGLVASVRGMRLLVNKESLNLEDLRLKYGNLNDWIKKQQDSGKRKKGQESPAGNAENKKRSTSTS</sequence>
<protein>
    <submittedName>
        <fullName evidence="2">Putative Fe(2+)-trafficking protein</fullName>
    </submittedName>
</protein>
<evidence type="ECO:0000313" key="4">
    <source>
        <dbReference type="EMBL" id="JAG24227.1"/>
    </source>
</evidence>
<evidence type="ECO:0000256" key="1">
    <source>
        <dbReference type="SAM" id="MobiDB-lite"/>
    </source>
</evidence>
<name>A0A0A9W4W1_LYGHE</name>
<accession>A0A0A9W4W1</accession>
<gene>
    <name evidence="4" type="ORF">CM83_14063</name>
    <name evidence="3" type="ORF">CM83_14064</name>
    <name evidence="2" type="ORF">CM83_14069</name>
</gene>
<organism evidence="2">
    <name type="scientific">Lygus hesperus</name>
    <name type="common">Western plant bug</name>
    <dbReference type="NCBI Taxonomy" id="30085"/>
    <lineage>
        <taxon>Eukaryota</taxon>
        <taxon>Metazoa</taxon>
        <taxon>Ecdysozoa</taxon>
        <taxon>Arthropoda</taxon>
        <taxon>Hexapoda</taxon>
        <taxon>Insecta</taxon>
        <taxon>Pterygota</taxon>
        <taxon>Neoptera</taxon>
        <taxon>Paraneoptera</taxon>
        <taxon>Hemiptera</taxon>
        <taxon>Heteroptera</taxon>
        <taxon>Panheteroptera</taxon>
        <taxon>Cimicomorpha</taxon>
        <taxon>Miridae</taxon>
        <taxon>Mirini</taxon>
        <taxon>Lygus</taxon>
    </lineage>
</organism>
<evidence type="ECO:0000313" key="2">
    <source>
        <dbReference type="EMBL" id="JAG02446.1"/>
    </source>
</evidence>
<dbReference type="EMBL" id="GBHO01041155">
    <property type="protein sequence ID" value="JAG02449.1"/>
    <property type="molecule type" value="Transcribed_RNA"/>
</dbReference>
<proteinExistence type="predicted"/>
<feature type="region of interest" description="Disordered" evidence="1">
    <location>
        <begin position="104"/>
        <end position="132"/>
    </location>
</feature>
<feature type="non-terminal residue" evidence="2">
    <location>
        <position position="1"/>
    </location>
</feature>
<dbReference type="AlphaFoldDB" id="A0A0A9W4W1"/>
<evidence type="ECO:0000313" key="3">
    <source>
        <dbReference type="EMBL" id="JAG02449.1"/>
    </source>
</evidence>